<gene>
    <name evidence="1" type="ORF">E3U43_014970</name>
</gene>
<proteinExistence type="predicted"/>
<protein>
    <submittedName>
        <fullName evidence="1">Uncharacterized protein</fullName>
    </submittedName>
</protein>
<comment type="caution">
    <text evidence="1">The sequence shown here is derived from an EMBL/GenBank/DDBJ whole genome shotgun (WGS) entry which is preliminary data.</text>
</comment>
<dbReference type="EMBL" id="CM011676">
    <property type="protein sequence ID" value="TMS20997.1"/>
    <property type="molecule type" value="Genomic_DNA"/>
</dbReference>
<accession>A0ACD3RNQ5</accession>
<organism evidence="1 2">
    <name type="scientific">Larimichthys crocea</name>
    <name type="common">Large yellow croaker</name>
    <name type="synonym">Pseudosciaena crocea</name>
    <dbReference type="NCBI Taxonomy" id="215358"/>
    <lineage>
        <taxon>Eukaryota</taxon>
        <taxon>Metazoa</taxon>
        <taxon>Chordata</taxon>
        <taxon>Craniata</taxon>
        <taxon>Vertebrata</taxon>
        <taxon>Euteleostomi</taxon>
        <taxon>Actinopterygii</taxon>
        <taxon>Neopterygii</taxon>
        <taxon>Teleostei</taxon>
        <taxon>Neoteleostei</taxon>
        <taxon>Acanthomorphata</taxon>
        <taxon>Eupercaria</taxon>
        <taxon>Sciaenidae</taxon>
        <taxon>Larimichthys</taxon>
    </lineage>
</organism>
<dbReference type="Proteomes" id="UP000793456">
    <property type="component" value="Chromosome III"/>
</dbReference>
<reference evidence="1" key="1">
    <citation type="submission" date="2018-11" db="EMBL/GenBank/DDBJ databases">
        <title>The sequence and de novo assembly of Larimichthys crocea genome using PacBio and Hi-C technologies.</title>
        <authorList>
            <person name="Xu P."/>
            <person name="Chen B."/>
            <person name="Zhou Z."/>
            <person name="Ke Q."/>
            <person name="Wu Y."/>
            <person name="Bai H."/>
            <person name="Pu F."/>
        </authorList>
    </citation>
    <scope>NUCLEOTIDE SEQUENCE</scope>
    <source>
        <tissue evidence="1">Muscle</tissue>
    </source>
</reference>
<keyword evidence="2" id="KW-1185">Reference proteome</keyword>
<name>A0ACD3RNQ5_LARCR</name>
<evidence type="ECO:0000313" key="2">
    <source>
        <dbReference type="Proteomes" id="UP000793456"/>
    </source>
</evidence>
<evidence type="ECO:0000313" key="1">
    <source>
        <dbReference type="EMBL" id="TMS20997.1"/>
    </source>
</evidence>
<sequence>MNASQHDLRFPVLQPVLKVLQVLDLGENLLGNEGIQAIREPLMVNSSVLQLGLAQADITCEGAVALAEFLAESRQIEQLDLRQNEVKVGGLMALCLALRINHSLANLHLDHSAPQEQVGPDIIDHLHVLHCNVFQLVFSHVGVDRAATYVASSVILQLANKKTTIIIRT</sequence>